<accession>S7WDM9</accession>
<proteinExistence type="predicted"/>
<dbReference type="AlphaFoldDB" id="S7WDM9"/>
<evidence type="ECO:0008006" key="3">
    <source>
        <dbReference type="Google" id="ProtNLM"/>
    </source>
</evidence>
<sequence length="632" mass="75685">MKNFFFNQPADTSTVKDILYYLCGINYINTPYKSINDTIDNYIKLQEYVYHNEYATDIIKRIFASLINNILKEYLQLISNLHFNNTEIENNSFVNNQCIDLNIEEVLIKIEPYNHMFGELIKILSSTDNLSCINLLNNIFYNSKYTSVDLQQFFFRCKKYVDEEIFLWVDRGKIGYLNIIGCYKNIDNILDELDYDKIPYKHMFYISNDNIPYFYVMGRNDSITHTNPHKNILELILDIGSIEYFLNVIKKEDMILNIEKDKMVSDIKNPNVVNNITTKINERSILNDSIISNDSTITTANLLNKNIEINMKNLSKIYYNKLINLYNIYYHNIIEEYNTIRNYLLLFNISYLEDLFREIENKRNPVLNNNLPNILKYKIFKNRIEKDVRLILSIEKFDRTNKDNKNNDNTHNENKNNATIISINDYDKSKSLDHIYKLGIKYTPKHLKYFISKKTKNEYELIFRFLYILNFIKYKYNILNKEKNIFVANVINFNNKLLSSFYMNISSDTMEYNYEEDIDENEKYIRMLKILDKLNNDTKYILRMLYLTSTSIFEPLSEYIMLTTEYIDITSKYMVNVIDKDISTNNKNNQEMINSNFNKKLFKILRELRDAMKKDNINLYLLYYLESMDKRI</sequence>
<evidence type="ECO:0000313" key="1">
    <source>
        <dbReference type="EMBL" id="EPR79872.1"/>
    </source>
</evidence>
<name>S7WDM9_SPRLO</name>
<comment type="caution">
    <text evidence="1">The sequence shown here is derived from an EMBL/GenBank/DDBJ whole genome shotgun (WGS) entry which is preliminary data.</text>
</comment>
<dbReference type="EMBL" id="ATCN01000083">
    <property type="protein sequence ID" value="EPR79872.1"/>
    <property type="molecule type" value="Genomic_DNA"/>
</dbReference>
<reference evidence="2" key="1">
    <citation type="journal article" date="2013" name="PLoS Genet.">
        <title>The genome of Spraguea lophii and the basis of host-microsporidian interactions.</title>
        <authorList>
            <person name="Campbell S.E."/>
            <person name="Williams T.A."/>
            <person name="Yousuf A."/>
            <person name="Soanes D.M."/>
            <person name="Paszkiewicz K.H."/>
            <person name="Williams B.A.P."/>
        </authorList>
    </citation>
    <scope>NUCLEOTIDE SEQUENCE [LARGE SCALE GENOMIC DNA]</scope>
    <source>
        <strain evidence="2">42_110</strain>
    </source>
</reference>
<dbReference type="VEuPathDB" id="MicrosporidiaDB:SLOPH_2376"/>
<protein>
    <recommendedName>
        <fullName evidence="3">Spindle pole body component</fullName>
    </recommendedName>
</protein>
<organism evidence="1 2">
    <name type="scientific">Spraguea lophii (strain 42_110)</name>
    <name type="common">Microsporidian parasite</name>
    <dbReference type="NCBI Taxonomy" id="1358809"/>
    <lineage>
        <taxon>Eukaryota</taxon>
        <taxon>Fungi</taxon>
        <taxon>Fungi incertae sedis</taxon>
        <taxon>Microsporidia</taxon>
        <taxon>Spragueidae</taxon>
        <taxon>Spraguea</taxon>
    </lineage>
</organism>
<evidence type="ECO:0000313" key="2">
    <source>
        <dbReference type="Proteomes" id="UP000014978"/>
    </source>
</evidence>
<dbReference type="HOGENOM" id="CLU_432906_0_0_1"/>
<keyword evidence="2" id="KW-1185">Reference proteome</keyword>
<dbReference type="InParanoid" id="S7WDM9"/>
<dbReference type="Proteomes" id="UP000014978">
    <property type="component" value="Unassembled WGS sequence"/>
</dbReference>
<gene>
    <name evidence="1" type="ORF">SLOPH_2376</name>
</gene>